<dbReference type="PaxDb" id="2850-Phatr44691"/>
<evidence type="ECO:0000313" key="2">
    <source>
        <dbReference type="EMBL" id="EEC50064.1"/>
    </source>
</evidence>
<dbReference type="RefSeq" id="XP_002178399.1">
    <property type="nucleotide sequence ID" value="XM_002178363.1"/>
</dbReference>
<dbReference type="GeneID" id="7197896"/>
<dbReference type="STRING" id="556484.B7FUY2"/>
<dbReference type="OrthoDB" id="1106148at2759"/>
<gene>
    <name evidence="2" type="ORF">PHATRDRAFT_44691</name>
</gene>
<dbReference type="SUPFAM" id="SSF47072">
    <property type="entry name" value="Cysteine alpha-hairpin motif"/>
    <property type="match status" value="1"/>
</dbReference>
<feature type="compositionally biased region" description="Polar residues" evidence="1">
    <location>
        <begin position="35"/>
        <end position="54"/>
    </location>
</feature>
<evidence type="ECO:0000313" key="3">
    <source>
        <dbReference type="Proteomes" id="UP000000759"/>
    </source>
</evidence>
<reference evidence="3" key="2">
    <citation type="submission" date="2008-08" db="EMBL/GenBank/DDBJ databases">
        <authorList>
            <consortium name="Diatom Consortium"/>
            <person name="Grigoriev I."/>
            <person name="Grimwood J."/>
            <person name="Kuo A."/>
            <person name="Otillar R.P."/>
            <person name="Salamov A."/>
            <person name="Detter J.C."/>
            <person name="Lindquist E."/>
            <person name="Shapiro H."/>
            <person name="Lucas S."/>
            <person name="Glavina del Rio T."/>
            <person name="Pitluck S."/>
            <person name="Rokhsar D."/>
            <person name="Bowler C."/>
        </authorList>
    </citation>
    <scope>GENOME REANNOTATION</scope>
    <source>
        <strain evidence="3">CCAP 1055/1</strain>
    </source>
</reference>
<dbReference type="eggNOG" id="KOG4090">
    <property type="taxonomic scope" value="Eukaryota"/>
</dbReference>
<dbReference type="AlphaFoldDB" id="B7FUY2"/>
<organism evidence="2 3">
    <name type="scientific">Phaeodactylum tricornutum (strain CCAP 1055/1)</name>
    <dbReference type="NCBI Taxonomy" id="556484"/>
    <lineage>
        <taxon>Eukaryota</taxon>
        <taxon>Sar</taxon>
        <taxon>Stramenopiles</taxon>
        <taxon>Ochrophyta</taxon>
        <taxon>Bacillariophyta</taxon>
        <taxon>Bacillariophyceae</taxon>
        <taxon>Bacillariophycidae</taxon>
        <taxon>Naviculales</taxon>
        <taxon>Phaeodactylaceae</taxon>
        <taxon>Phaeodactylum</taxon>
    </lineage>
</organism>
<proteinExistence type="predicted"/>
<dbReference type="PANTHER" id="PTHR13523">
    <property type="entry name" value="COILED-COIL-HELIX-COILED-COIL-HELIX DOMAIN CONTAINING 2/NUR77"/>
    <property type="match status" value="1"/>
</dbReference>
<dbReference type="InterPro" id="IPR009069">
    <property type="entry name" value="Cys_alpha_HP_mot_SF"/>
</dbReference>
<dbReference type="GO" id="GO:0007005">
    <property type="term" value="P:mitochondrion organization"/>
    <property type="evidence" value="ECO:0007669"/>
    <property type="project" value="InterPro"/>
</dbReference>
<accession>B7FUY2</accession>
<dbReference type="InParanoid" id="B7FUY2"/>
<dbReference type="EMBL" id="CM000607">
    <property type="protein sequence ID" value="EEC50064.1"/>
    <property type="molecule type" value="Genomic_DNA"/>
</dbReference>
<dbReference type="PANTHER" id="PTHR13523:SF2">
    <property type="entry name" value="COILED-COIL-HELIX-COILED-COIL-HELIX DOMAIN CONTAINING 2, ISOFORM A-RELATED"/>
    <property type="match status" value="1"/>
</dbReference>
<dbReference type="GO" id="GO:0005634">
    <property type="term" value="C:nucleus"/>
    <property type="evidence" value="ECO:0007669"/>
    <property type="project" value="TreeGrafter"/>
</dbReference>
<dbReference type="InterPro" id="IPR055304">
    <property type="entry name" value="CHCHD2/10-like"/>
</dbReference>
<sequence>MARSRRGGGGSFGRAAPSRPAARPASRPVSRPASTQAKPATTPAPQQSTVPAPQSSGGGGMLSGIGSTIAQGMAFGTGSAIAHRAVGAVAGSFGGGEAAAPEPNMAAGVDAAPANPSAIQGACAQDKTMFYECLQHNQGDQQACHFLYEQLQQCQQGQNQMQFS</sequence>
<keyword evidence="3" id="KW-1185">Reference proteome</keyword>
<feature type="region of interest" description="Disordered" evidence="1">
    <location>
        <begin position="1"/>
        <end position="64"/>
    </location>
</feature>
<dbReference type="Proteomes" id="UP000000759">
    <property type="component" value="Chromosome 4"/>
</dbReference>
<dbReference type="KEGG" id="pti:PHATRDRAFT_44691"/>
<evidence type="ECO:0008006" key="4">
    <source>
        <dbReference type="Google" id="ProtNLM"/>
    </source>
</evidence>
<evidence type="ECO:0000256" key="1">
    <source>
        <dbReference type="SAM" id="MobiDB-lite"/>
    </source>
</evidence>
<name>B7FUY2_PHATC</name>
<protein>
    <recommendedName>
        <fullName evidence="4">CHCH domain-containing protein</fullName>
    </recommendedName>
</protein>
<dbReference type="GO" id="GO:0005739">
    <property type="term" value="C:mitochondrion"/>
    <property type="evidence" value="ECO:0007669"/>
    <property type="project" value="TreeGrafter"/>
</dbReference>
<feature type="compositionally biased region" description="Low complexity" evidence="1">
    <location>
        <begin position="13"/>
        <end position="34"/>
    </location>
</feature>
<reference evidence="2 3" key="1">
    <citation type="journal article" date="2008" name="Nature">
        <title>The Phaeodactylum genome reveals the evolutionary history of diatom genomes.</title>
        <authorList>
            <person name="Bowler C."/>
            <person name="Allen A.E."/>
            <person name="Badger J.H."/>
            <person name="Grimwood J."/>
            <person name="Jabbari K."/>
            <person name="Kuo A."/>
            <person name="Maheswari U."/>
            <person name="Martens C."/>
            <person name="Maumus F."/>
            <person name="Otillar R.P."/>
            <person name="Rayko E."/>
            <person name="Salamov A."/>
            <person name="Vandepoele K."/>
            <person name="Beszteri B."/>
            <person name="Gruber A."/>
            <person name="Heijde M."/>
            <person name="Katinka M."/>
            <person name="Mock T."/>
            <person name="Valentin K."/>
            <person name="Verret F."/>
            <person name="Berges J.A."/>
            <person name="Brownlee C."/>
            <person name="Cadoret J.P."/>
            <person name="Chiovitti A."/>
            <person name="Choi C.J."/>
            <person name="Coesel S."/>
            <person name="De Martino A."/>
            <person name="Detter J.C."/>
            <person name="Durkin C."/>
            <person name="Falciatore A."/>
            <person name="Fournet J."/>
            <person name="Haruta M."/>
            <person name="Huysman M.J."/>
            <person name="Jenkins B.D."/>
            <person name="Jiroutova K."/>
            <person name="Jorgensen R.E."/>
            <person name="Joubert Y."/>
            <person name="Kaplan A."/>
            <person name="Kroger N."/>
            <person name="Kroth P.G."/>
            <person name="La Roche J."/>
            <person name="Lindquist E."/>
            <person name="Lommer M."/>
            <person name="Martin-Jezequel V."/>
            <person name="Lopez P.J."/>
            <person name="Lucas S."/>
            <person name="Mangogna M."/>
            <person name="McGinnis K."/>
            <person name="Medlin L.K."/>
            <person name="Montsant A."/>
            <person name="Oudot-Le Secq M.P."/>
            <person name="Napoli C."/>
            <person name="Obornik M."/>
            <person name="Parker M.S."/>
            <person name="Petit J.L."/>
            <person name="Porcel B.M."/>
            <person name="Poulsen N."/>
            <person name="Robison M."/>
            <person name="Rychlewski L."/>
            <person name="Rynearson T.A."/>
            <person name="Schmutz J."/>
            <person name="Shapiro H."/>
            <person name="Siaut M."/>
            <person name="Stanley M."/>
            <person name="Sussman M.R."/>
            <person name="Taylor A.R."/>
            <person name="Vardi A."/>
            <person name="von Dassow P."/>
            <person name="Vyverman W."/>
            <person name="Willis A."/>
            <person name="Wyrwicz L.S."/>
            <person name="Rokhsar D.S."/>
            <person name="Weissenbach J."/>
            <person name="Armbrust E.V."/>
            <person name="Green B.R."/>
            <person name="Van de Peer Y."/>
            <person name="Grigoriev I.V."/>
        </authorList>
    </citation>
    <scope>NUCLEOTIDE SEQUENCE [LARGE SCALE GENOMIC DNA]</scope>
    <source>
        <strain evidence="2 3">CCAP 1055/1</strain>
    </source>
</reference>